<comment type="caution">
    <text evidence="2">The sequence shown here is derived from an EMBL/GenBank/DDBJ whole genome shotgun (WGS) entry which is preliminary data.</text>
</comment>
<evidence type="ECO:0008006" key="4">
    <source>
        <dbReference type="Google" id="ProtNLM"/>
    </source>
</evidence>
<dbReference type="InterPro" id="IPR052957">
    <property type="entry name" value="Auxin_embryo_med"/>
</dbReference>
<protein>
    <recommendedName>
        <fullName evidence="4">DUF3883 domain-containing protein</fullName>
    </recommendedName>
</protein>
<dbReference type="PANTHER" id="PTHR32387">
    <property type="entry name" value="WU:FJ29H11"/>
    <property type="match status" value="1"/>
</dbReference>
<feature type="region of interest" description="Disordered" evidence="1">
    <location>
        <begin position="798"/>
        <end position="831"/>
    </location>
</feature>
<dbReference type="RefSeq" id="WP_129401506.1">
    <property type="nucleotide sequence ID" value="NZ_SDWT01000002.1"/>
</dbReference>
<organism evidence="2 3">
    <name type="scientific">Nocardioides oleivorans</name>
    <dbReference type="NCBI Taxonomy" id="273676"/>
    <lineage>
        <taxon>Bacteria</taxon>
        <taxon>Bacillati</taxon>
        <taxon>Actinomycetota</taxon>
        <taxon>Actinomycetes</taxon>
        <taxon>Propionibacteriales</taxon>
        <taxon>Nocardioidaceae</taxon>
        <taxon>Nocardioides</taxon>
    </lineage>
</organism>
<evidence type="ECO:0000313" key="3">
    <source>
        <dbReference type="Proteomes" id="UP000294071"/>
    </source>
</evidence>
<dbReference type="Gene3D" id="3.30.565.10">
    <property type="entry name" value="Histidine kinase-like ATPase, C-terminal domain"/>
    <property type="match status" value="1"/>
</dbReference>
<dbReference type="InterPro" id="IPR036890">
    <property type="entry name" value="HATPase_C_sf"/>
</dbReference>
<dbReference type="PANTHER" id="PTHR32387:SF0">
    <property type="entry name" value="PROTEIN NO VEIN"/>
    <property type="match status" value="1"/>
</dbReference>
<gene>
    <name evidence="2" type="ORF">EUA93_17055</name>
</gene>
<dbReference type="NCBIfam" id="NF047352">
    <property type="entry name" value="P_loop_sacsin"/>
    <property type="match status" value="1"/>
</dbReference>
<dbReference type="EMBL" id="SDWT01000002">
    <property type="protein sequence ID" value="RYB91840.1"/>
    <property type="molecule type" value="Genomic_DNA"/>
</dbReference>
<reference evidence="2 3" key="1">
    <citation type="submission" date="2019-01" db="EMBL/GenBank/DDBJ databases">
        <title>Novel species of Nocardioides.</title>
        <authorList>
            <person name="Liu Q."/>
            <person name="Xin Y.-H."/>
        </authorList>
    </citation>
    <scope>NUCLEOTIDE SEQUENCE [LARGE SCALE GENOMIC DNA]</scope>
    <source>
        <strain evidence="2 3">CGMCC 4.6882</strain>
    </source>
</reference>
<proteinExistence type="predicted"/>
<accession>A0A4Q2RS42</accession>
<dbReference type="SUPFAM" id="SSF55874">
    <property type="entry name" value="ATPase domain of HSP90 chaperone/DNA topoisomerase II/histidine kinase"/>
    <property type="match status" value="1"/>
</dbReference>
<dbReference type="Proteomes" id="UP000294071">
    <property type="component" value="Unassembled WGS sequence"/>
</dbReference>
<name>A0A4Q2RS42_9ACTN</name>
<evidence type="ECO:0000313" key="2">
    <source>
        <dbReference type="EMBL" id="RYB91840.1"/>
    </source>
</evidence>
<keyword evidence="3" id="KW-1185">Reference proteome</keyword>
<evidence type="ECO:0000256" key="1">
    <source>
        <dbReference type="SAM" id="MobiDB-lite"/>
    </source>
</evidence>
<dbReference type="OrthoDB" id="9776021at2"/>
<sequence length="1896" mass="207648">MAPEGVVDPRTLTEDTVLERAQHPSLSRAQDTWSFARAERLLGKEYHGRFLIELLQNAADAWRKVNPGDSMCDLVVVLDDSPALVVANRGGPFPASVVLESLGQIGLSTKEAGEAIGHKGIGFKSTLEISADPEIYSDFSQGSPQLAVRFDAEQARDTIRAQSPIWDEWVAQQREFQAAPLQAVPILRYPDWVEDVPGLVAELGREGYDTVVRLGHSAALGSRENWVAKVRASMDDISDQILVLLRIFDSIRIEDRIAGTVQDISMSIDSRSAVHGMLVEQISIRRDGMTSSNWVRYHRQLEDNGDLASEVTSAFRLDEDDPRVPVAAHDDPEASSPFHLFFPTRIGSGLPFLLHGYFEVDAARTGFYAGSMEANQVIMDALADLVIEAVDHLTETHEGLDLLALAELVATAPAPETPLAKHFNTRVLAGLDHVAWLPGAPGSPRRVAPVTLLPGNREVTASLLATFPVDYLRTRTGCEIAHPDLAVEVHRFLEERREDSETLWEALHELLRPGPSSPWPSDAVADGHFLSLLDLLDAVKRMDPFRGGQLIGNLTGDDEACLIPVTRPDGLRALVPVPDPDGSKPGARGIAVMARLGEASRRPLTPPRSLDVEFVADGLLDEQTRARSEILGVRPFTVDAVLDRLTTAGARLDERDRTELLRFLWNLLARERRSDFSTLASSERALTYANYRWFWLVPGRARADVSQQQRQRRERSLAHVHLPAADGTWRPATHLTFGADWADWVETNLPYADAARRSAAMRRLAELAPGSGSLLAAPDVVLEYLPLTSLENLADEFPSEEGADDEEAEEAEGAEHTPPDDADPGSASAGLDTLTERGALEQFGFLLRLGCWEILPVEGHQTGRADPDKSWPWPEVRDGMARDTDPQEWNFESWNWGGTGHSKITVAEDARFRWPLERADHNFRQLMSRAVADGSALYASLAGSSAFCPGCTTPAGNYHSKRYRTNPGEGRPSTLALQLNRQAWLPTTVGGVPADGHPADDAWADLRGLDLHTMRTSPLQHLPLVDASDWAPALRELCGLETLDEAPPARLVALHSALRTLLEGSPEHYARSARQSFVGLHRLVYEALSIKERNPELLDDLEVLCEFGTALVHRRPDLCRHDDGRHVAHRPRFAGRVPFVVLARDKTAVARGLGVSAFDVVVERQGSDEGVDITEQLRHELTDRIPELLAVMVHHAGGTNPLDPTGDAFRERANRLRNLRVRRLNDLVLVVAVVGMPAVREVVGDSTRDESYLDTGRAGRPVIFHDIDGEGWRARLSRRLAGHLATLSDVAGAYSDTFQLLLTAEDHDREDLLRSWGVLPEHVQQIRSQLGIFTDTDHARTTNWLGAVLDVLGHPAPTAQDVLDHEALTTALGDAGLERADAETVAYGIAADRPGDRRGAVIRTLDANGVDLGALSSALEQRHEPRLSIGVAAERLKDWCDRHAQRLVAALAHNGVDEGAAKAEVAAVSAAADLEFVLEPTAGQYLAAVVALLHRHGLSLEAVALELDAPQAIAAALGWQRAELDQRVRELYDDEARAARLADLAQKWAREIKLLSLLARTSGASAAVIRDEARQIDEVLGRPRSPSALLQVLDELLAGEQFEALRGVLATLLVDDLPGEPPDRHSILALAERHGLPGAAAEQVLATLRREQSKRVAVFTHQSRTLIDSGVQVTTPVELAPPPPPRMPSKGRKFVALGTVSVEVEWRKKQIGNEAESWAVTAMTKTLLDLDNATRRRAIEAIDSMLDSYGFTGTATERVHGFARAATEADLDQEDVIDRLTEFLHVSAFADGFGFDVLGWILDDSEPDGGYPIALEVKAAAGSFFFSSGEWDRAERMRATDASRAAYAVLAVRRDPGSAAPAAMDLLIDPVQLCMDGKIDRDVDTYRMRYTVPKEG</sequence>
<feature type="compositionally biased region" description="Acidic residues" evidence="1">
    <location>
        <begin position="798"/>
        <end position="812"/>
    </location>
</feature>